<reference evidence="3" key="1">
    <citation type="submission" date="2018-05" db="EMBL/GenBank/DDBJ databases">
        <authorList>
            <person name="Lanie J.A."/>
            <person name="Ng W.-L."/>
            <person name="Kazmierczak K.M."/>
            <person name="Andrzejewski T.M."/>
            <person name="Davidsen T.M."/>
            <person name="Wayne K.J."/>
            <person name="Tettelin H."/>
            <person name="Glass J.I."/>
            <person name="Rusch D."/>
            <person name="Podicherti R."/>
            <person name="Tsui H.-C.T."/>
            <person name="Winkler M.E."/>
        </authorList>
    </citation>
    <scope>NUCLEOTIDE SEQUENCE</scope>
</reference>
<dbReference type="InterPro" id="IPR019734">
    <property type="entry name" value="TPR_rpt"/>
</dbReference>
<feature type="non-terminal residue" evidence="3">
    <location>
        <position position="238"/>
    </location>
</feature>
<evidence type="ECO:0008006" key="4">
    <source>
        <dbReference type="Google" id="ProtNLM"/>
    </source>
</evidence>
<dbReference type="Gene3D" id="1.25.40.10">
    <property type="entry name" value="Tetratricopeptide repeat domain"/>
    <property type="match status" value="2"/>
</dbReference>
<dbReference type="SUPFAM" id="SSF48452">
    <property type="entry name" value="TPR-like"/>
    <property type="match status" value="1"/>
</dbReference>
<dbReference type="InterPro" id="IPR051685">
    <property type="entry name" value="Ycf3/AcsC/BcsC/TPR_MFPF"/>
</dbReference>
<dbReference type="PROSITE" id="PS50293">
    <property type="entry name" value="TPR_REGION"/>
    <property type="match status" value="1"/>
</dbReference>
<keyword evidence="2" id="KW-0802">TPR repeat</keyword>
<evidence type="ECO:0000256" key="1">
    <source>
        <dbReference type="ARBA" id="ARBA00022737"/>
    </source>
</evidence>
<name>A0A382K1Q4_9ZZZZ</name>
<organism evidence="3">
    <name type="scientific">marine metagenome</name>
    <dbReference type="NCBI Taxonomy" id="408172"/>
    <lineage>
        <taxon>unclassified sequences</taxon>
        <taxon>metagenomes</taxon>
        <taxon>ecological metagenomes</taxon>
    </lineage>
</organism>
<dbReference type="PROSITE" id="PS50005">
    <property type="entry name" value="TPR"/>
    <property type="match status" value="1"/>
</dbReference>
<dbReference type="PANTHER" id="PTHR44943">
    <property type="entry name" value="CELLULOSE SYNTHASE OPERON PROTEIN C"/>
    <property type="match status" value="1"/>
</dbReference>
<gene>
    <name evidence="3" type="ORF">METZ01_LOCUS269465</name>
</gene>
<keyword evidence="1" id="KW-0677">Repeat</keyword>
<evidence type="ECO:0000256" key="2">
    <source>
        <dbReference type="ARBA" id="ARBA00022803"/>
    </source>
</evidence>
<accession>A0A382K1Q4</accession>
<dbReference type="InterPro" id="IPR011990">
    <property type="entry name" value="TPR-like_helical_dom_sf"/>
</dbReference>
<dbReference type="EMBL" id="UINC01076956">
    <property type="protein sequence ID" value="SVC16611.1"/>
    <property type="molecule type" value="Genomic_DNA"/>
</dbReference>
<protein>
    <recommendedName>
        <fullName evidence="4">Outer membrane lipoprotein BamD-like domain-containing protein</fullName>
    </recommendedName>
</protein>
<dbReference type="AlphaFoldDB" id="A0A382K1Q4"/>
<feature type="non-terminal residue" evidence="3">
    <location>
        <position position="1"/>
    </location>
</feature>
<dbReference type="SMART" id="SM00028">
    <property type="entry name" value="TPR"/>
    <property type="match status" value="2"/>
</dbReference>
<proteinExistence type="predicted"/>
<dbReference type="Pfam" id="PF00515">
    <property type="entry name" value="TPR_1"/>
    <property type="match status" value="1"/>
</dbReference>
<evidence type="ECO:0000313" key="3">
    <source>
        <dbReference type="EMBL" id="SVC16611.1"/>
    </source>
</evidence>
<dbReference type="PANTHER" id="PTHR44943:SF8">
    <property type="entry name" value="TPR REPEAT-CONTAINING PROTEIN MJ0263"/>
    <property type="match status" value="1"/>
</dbReference>
<sequence>MLVLQIFVLAIMGTAVGLTTRYFSPQELQDRFSDGQKLYALGDYEKAVPHFEAVLATQNNATINVDQVTVTLDEFILPARVAARYQLGNTHNKLGQDLLRRSGFLRSENKSTQADARYDEALAEFKTSLDYFASISAREDIEERTRVMAQFQTLETNYKLKRYDHVIEEGERLLEAFPNSVYETAAYYNIGWSYFELKDYEQAIASFKQVITLSPRGSHSDRSYFQIAESYDALNEYP</sequence>